<comment type="caution">
    <text evidence="10">The sequence shown here is derived from an EMBL/GenBank/DDBJ whole genome shotgun (WGS) entry which is preliminary data.</text>
</comment>
<name>A0AA89BBB7_9ASTE</name>
<reference evidence="10" key="1">
    <citation type="submission" date="2022-12" db="EMBL/GenBank/DDBJ databases">
        <title>Draft genome assemblies for two species of Escallonia (Escalloniales).</title>
        <authorList>
            <person name="Chanderbali A."/>
            <person name="Dervinis C."/>
            <person name="Anghel I."/>
            <person name="Soltis D."/>
            <person name="Soltis P."/>
            <person name="Zapata F."/>
        </authorList>
    </citation>
    <scope>NUCLEOTIDE SEQUENCE</scope>
    <source>
        <strain evidence="10">UCBG64.0493</strain>
        <tissue evidence="10">Leaf</tissue>
    </source>
</reference>
<evidence type="ECO:0000256" key="6">
    <source>
        <dbReference type="SAM" id="MobiDB-lite"/>
    </source>
</evidence>
<evidence type="ECO:0000256" key="2">
    <source>
        <dbReference type="ARBA" id="ARBA00023015"/>
    </source>
</evidence>
<dbReference type="PROSITE" id="PS51294">
    <property type="entry name" value="HTH_MYB"/>
    <property type="match status" value="1"/>
</dbReference>
<evidence type="ECO:0000313" key="10">
    <source>
        <dbReference type="EMBL" id="KAK3034198.1"/>
    </source>
</evidence>
<feature type="domain" description="HTH myb-type" evidence="9">
    <location>
        <begin position="127"/>
        <end position="183"/>
    </location>
</feature>
<dbReference type="InterPro" id="IPR009057">
    <property type="entry name" value="Homeodomain-like_sf"/>
</dbReference>
<dbReference type="Gene3D" id="1.10.10.60">
    <property type="entry name" value="Homeodomain-like"/>
    <property type="match status" value="2"/>
</dbReference>
<dbReference type="InterPro" id="IPR001005">
    <property type="entry name" value="SANT/Myb"/>
</dbReference>
<sequence length="287" mass="32669">MEWPEFCESPSDHYLLDSLPPQLEVEHREWTYEENKLFENALAEFDPSSPAFFENVASRVPRKSIEDIIKHYEALVEDIEMIESDRFPLPNYETDDGLKTKNETRGSSSQAETRGSSSQAKRANPSQPRRRGLPWTEEEHQLFLMGLNKYGKGDWRSISRFYVVTRTPTQVASHAQKYFKRQNSSTPIDKRRPSINDIQAVHSSAFGGSLLYSQMAPMFNRNYQGGHHELTGDRFANASPVLPVVTNAFPVASPIISQVPSASFLLPPSSNQPWDWFNGKDDEGNSR</sequence>
<feature type="domain" description="Myb-like" evidence="7">
    <location>
        <begin position="127"/>
        <end position="179"/>
    </location>
</feature>
<dbReference type="Proteomes" id="UP001188597">
    <property type="component" value="Unassembled WGS sequence"/>
</dbReference>
<dbReference type="PROSITE" id="PS51293">
    <property type="entry name" value="SANT"/>
    <property type="match status" value="1"/>
</dbReference>
<dbReference type="FunFam" id="1.10.10.60:FF:000154">
    <property type="entry name" value="Transcription factor SRM1"/>
    <property type="match status" value="1"/>
</dbReference>
<proteinExistence type="predicted"/>
<feature type="domain" description="SANT" evidence="8">
    <location>
        <begin position="135"/>
        <end position="183"/>
    </location>
</feature>
<dbReference type="FunFam" id="1.10.10.60:FF:000009">
    <property type="entry name" value="transcription factor MYB1R1"/>
    <property type="match status" value="1"/>
</dbReference>
<evidence type="ECO:0000259" key="9">
    <source>
        <dbReference type="PROSITE" id="PS51294"/>
    </source>
</evidence>
<dbReference type="PANTHER" id="PTHR44042">
    <property type="entry name" value="DUPLICATED HOMEODOMAIN-LIKE SUPERFAMILY PROTEIN-RELATED"/>
    <property type="match status" value="1"/>
</dbReference>
<dbReference type="GO" id="GO:0005634">
    <property type="term" value="C:nucleus"/>
    <property type="evidence" value="ECO:0007669"/>
    <property type="project" value="UniProtKB-SubCell"/>
</dbReference>
<keyword evidence="11" id="KW-1185">Reference proteome</keyword>
<dbReference type="SUPFAM" id="SSF46689">
    <property type="entry name" value="Homeodomain-like"/>
    <property type="match status" value="2"/>
</dbReference>
<dbReference type="SMART" id="SM00717">
    <property type="entry name" value="SANT"/>
    <property type="match status" value="2"/>
</dbReference>
<dbReference type="GO" id="GO:0048262">
    <property type="term" value="P:determination of dorsal/ventral asymmetry"/>
    <property type="evidence" value="ECO:0007669"/>
    <property type="project" value="UniProtKB-ARBA"/>
</dbReference>
<dbReference type="AlphaFoldDB" id="A0AA89BBB7"/>
<dbReference type="PROSITE" id="PS50090">
    <property type="entry name" value="MYB_LIKE"/>
    <property type="match status" value="1"/>
</dbReference>
<dbReference type="EMBL" id="JAVXUP010000208">
    <property type="protein sequence ID" value="KAK3034198.1"/>
    <property type="molecule type" value="Genomic_DNA"/>
</dbReference>
<evidence type="ECO:0000256" key="1">
    <source>
        <dbReference type="ARBA" id="ARBA00004123"/>
    </source>
</evidence>
<comment type="subcellular location">
    <subcellularLocation>
        <location evidence="1">Nucleus</location>
    </subcellularLocation>
</comment>
<evidence type="ECO:0000259" key="8">
    <source>
        <dbReference type="PROSITE" id="PS51293"/>
    </source>
</evidence>
<feature type="compositionally biased region" description="Polar residues" evidence="6">
    <location>
        <begin position="105"/>
        <end position="127"/>
    </location>
</feature>
<evidence type="ECO:0000259" key="7">
    <source>
        <dbReference type="PROSITE" id="PS50090"/>
    </source>
</evidence>
<keyword evidence="4" id="KW-0804">Transcription</keyword>
<evidence type="ECO:0000313" key="11">
    <source>
        <dbReference type="Proteomes" id="UP001188597"/>
    </source>
</evidence>
<keyword evidence="5" id="KW-0539">Nucleus</keyword>
<dbReference type="InterPro" id="IPR006447">
    <property type="entry name" value="Myb_dom_plants"/>
</dbReference>
<dbReference type="InterPro" id="IPR017884">
    <property type="entry name" value="SANT_dom"/>
</dbReference>
<protein>
    <submittedName>
        <fullName evidence="10">Uncharacterized protein</fullName>
    </submittedName>
</protein>
<evidence type="ECO:0000256" key="4">
    <source>
        <dbReference type="ARBA" id="ARBA00023163"/>
    </source>
</evidence>
<feature type="region of interest" description="Disordered" evidence="6">
    <location>
        <begin position="87"/>
        <end position="135"/>
    </location>
</feature>
<dbReference type="PANTHER" id="PTHR44042:SF54">
    <property type="entry name" value="MYB-LIKE DNA-BINDING DOMAIN, SHAQKYF CLASS PROTEIN"/>
    <property type="match status" value="1"/>
</dbReference>
<evidence type="ECO:0000256" key="3">
    <source>
        <dbReference type="ARBA" id="ARBA00023125"/>
    </source>
</evidence>
<organism evidence="10 11">
    <name type="scientific">Escallonia herrerae</name>
    <dbReference type="NCBI Taxonomy" id="1293975"/>
    <lineage>
        <taxon>Eukaryota</taxon>
        <taxon>Viridiplantae</taxon>
        <taxon>Streptophyta</taxon>
        <taxon>Embryophyta</taxon>
        <taxon>Tracheophyta</taxon>
        <taxon>Spermatophyta</taxon>
        <taxon>Magnoliopsida</taxon>
        <taxon>eudicotyledons</taxon>
        <taxon>Gunneridae</taxon>
        <taxon>Pentapetalae</taxon>
        <taxon>asterids</taxon>
        <taxon>campanulids</taxon>
        <taxon>Escalloniales</taxon>
        <taxon>Escalloniaceae</taxon>
        <taxon>Escallonia</taxon>
    </lineage>
</organism>
<dbReference type="Pfam" id="PF00249">
    <property type="entry name" value="Myb_DNA-binding"/>
    <property type="match status" value="1"/>
</dbReference>
<dbReference type="GO" id="GO:0003677">
    <property type="term" value="F:DNA binding"/>
    <property type="evidence" value="ECO:0007669"/>
    <property type="project" value="UniProtKB-KW"/>
</dbReference>
<keyword evidence="2" id="KW-0805">Transcription regulation</keyword>
<dbReference type="GO" id="GO:0009908">
    <property type="term" value="P:flower development"/>
    <property type="evidence" value="ECO:0007669"/>
    <property type="project" value="UniProtKB-ARBA"/>
</dbReference>
<keyword evidence="3" id="KW-0238">DNA-binding</keyword>
<dbReference type="InterPro" id="IPR017930">
    <property type="entry name" value="Myb_dom"/>
</dbReference>
<gene>
    <name evidence="10" type="ORF">RJ639_034338</name>
</gene>
<accession>A0AA89BBB7</accession>
<evidence type="ECO:0000256" key="5">
    <source>
        <dbReference type="ARBA" id="ARBA00023242"/>
    </source>
</evidence>
<dbReference type="NCBIfam" id="TIGR01557">
    <property type="entry name" value="myb_SHAQKYF"/>
    <property type="match status" value="1"/>
</dbReference>
<dbReference type="CDD" id="cd00167">
    <property type="entry name" value="SANT"/>
    <property type="match status" value="1"/>
</dbReference>